<sequence length="202" mass="23460">MCGRYFTDPSVAEELYNIFKIPGTKDVVPAAEDIHPADTADVLISTPKGIGFEKMRWGFPGFEKNKLIFNARAEGALEKKMFRDSVRTKRILVPSRGFYEWDSEKTKYTFERTDRKPLLMAGCWNQFGSWQRFVILTTEANESVRGVHHRMPLILDPKDAWVWLMDDGQTEFILQKTPGPLEKKSDYEQISFSFLFHKEEPL</sequence>
<protein>
    <recommendedName>
        <fullName evidence="8">Abasic site processing protein</fullName>
        <ecNumber evidence="8">3.4.-.-</ecNumber>
    </recommendedName>
</protein>
<dbReference type="GO" id="GO:0016829">
    <property type="term" value="F:lyase activity"/>
    <property type="evidence" value="ECO:0007669"/>
    <property type="project" value="UniProtKB-KW"/>
</dbReference>
<keyword evidence="7" id="KW-0456">Lyase</keyword>
<dbReference type="GO" id="GO:0106300">
    <property type="term" value="P:protein-DNA covalent cross-linking repair"/>
    <property type="evidence" value="ECO:0007669"/>
    <property type="project" value="InterPro"/>
</dbReference>
<keyword evidence="4 8" id="KW-0378">Hydrolase</keyword>
<dbReference type="GO" id="GO:0003697">
    <property type="term" value="F:single-stranded DNA binding"/>
    <property type="evidence" value="ECO:0007669"/>
    <property type="project" value="InterPro"/>
</dbReference>
<evidence type="ECO:0000256" key="6">
    <source>
        <dbReference type="ARBA" id="ARBA00023125"/>
    </source>
</evidence>
<evidence type="ECO:0000256" key="3">
    <source>
        <dbReference type="ARBA" id="ARBA00022763"/>
    </source>
</evidence>
<dbReference type="Gene3D" id="3.90.1680.10">
    <property type="entry name" value="SOS response associated peptidase-like"/>
    <property type="match status" value="1"/>
</dbReference>
<proteinExistence type="inferred from homology"/>
<dbReference type="RefSeq" id="WP_006566998.1">
    <property type="nucleotide sequence ID" value="NZ_BAABZP010000002.1"/>
</dbReference>
<keyword evidence="6" id="KW-0238">DNA-binding</keyword>
<evidence type="ECO:0000256" key="4">
    <source>
        <dbReference type="ARBA" id="ARBA00022801"/>
    </source>
</evidence>
<dbReference type="Pfam" id="PF02586">
    <property type="entry name" value="SRAP"/>
    <property type="match status" value="1"/>
</dbReference>
<gene>
    <name evidence="9" type="primary">yedK_2</name>
    <name evidence="9" type="ORF">ACLFYP115_01348</name>
</gene>
<dbReference type="InterPro" id="IPR036590">
    <property type="entry name" value="SRAP-like"/>
</dbReference>
<reference evidence="9" key="1">
    <citation type="submission" date="2019-11" db="EMBL/GenBank/DDBJ databases">
        <authorList>
            <person name="Feng L."/>
        </authorList>
    </citation>
    <scope>NUCLEOTIDE SEQUENCE</scope>
    <source>
        <strain evidence="9">AcaccaeLFYP115</strain>
    </source>
</reference>
<organism evidence="9">
    <name type="scientific">Anaerostipes caccae</name>
    <dbReference type="NCBI Taxonomy" id="105841"/>
    <lineage>
        <taxon>Bacteria</taxon>
        <taxon>Bacillati</taxon>
        <taxon>Bacillota</taxon>
        <taxon>Clostridia</taxon>
        <taxon>Lachnospirales</taxon>
        <taxon>Lachnospiraceae</taxon>
        <taxon>Anaerostipes</taxon>
    </lineage>
</organism>
<evidence type="ECO:0000256" key="7">
    <source>
        <dbReference type="ARBA" id="ARBA00023239"/>
    </source>
</evidence>
<dbReference type="EMBL" id="CACRSQ010000003">
    <property type="protein sequence ID" value="VYT02589.1"/>
    <property type="molecule type" value="Genomic_DNA"/>
</dbReference>
<dbReference type="InterPro" id="IPR003738">
    <property type="entry name" value="SRAP"/>
</dbReference>
<keyword evidence="3" id="KW-0227">DNA damage</keyword>
<evidence type="ECO:0000256" key="1">
    <source>
        <dbReference type="ARBA" id="ARBA00008136"/>
    </source>
</evidence>
<evidence type="ECO:0000313" key="9">
    <source>
        <dbReference type="EMBL" id="VYT02589.1"/>
    </source>
</evidence>
<name>A0A6N2TCS8_9FIRM</name>
<comment type="similarity">
    <text evidence="1 8">Belongs to the SOS response-associated peptidase family.</text>
</comment>
<dbReference type="PANTHER" id="PTHR13604">
    <property type="entry name" value="DC12-RELATED"/>
    <property type="match status" value="1"/>
</dbReference>
<dbReference type="PANTHER" id="PTHR13604:SF0">
    <property type="entry name" value="ABASIC SITE PROCESSING PROTEIN HMCES"/>
    <property type="match status" value="1"/>
</dbReference>
<dbReference type="AlphaFoldDB" id="A0A6N2TCS8"/>
<keyword evidence="5" id="KW-0190">Covalent protein-DNA linkage</keyword>
<accession>A0A6N2TCS8</accession>
<dbReference type="GO" id="GO:0008233">
    <property type="term" value="F:peptidase activity"/>
    <property type="evidence" value="ECO:0007669"/>
    <property type="project" value="UniProtKB-KW"/>
</dbReference>
<evidence type="ECO:0000256" key="8">
    <source>
        <dbReference type="RuleBase" id="RU364100"/>
    </source>
</evidence>
<evidence type="ECO:0000256" key="2">
    <source>
        <dbReference type="ARBA" id="ARBA00022670"/>
    </source>
</evidence>
<dbReference type="SUPFAM" id="SSF143081">
    <property type="entry name" value="BB1717-like"/>
    <property type="match status" value="1"/>
</dbReference>
<dbReference type="EC" id="3.4.-.-" evidence="8"/>
<dbReference type="GO" id="GO:0006508">
    <property type="term" value="P:proteolysis"/>
    <property type="evidence" value="ECO:0007669"/>
    <property type="project" value="UniProtKB-KW"/>
</dbReference>
<evidence type="ECO:0000256" key="5">
    <source>
        <dbReference type="ARBA" id="ARBA00023124"/>
    </source>
</evidence>
<keyword evidence="2 8" id="KW-0645">Protease</keyword>